<dbReference type="SUPFAM" id="SSF50939">
    <property type="entry name" value="Sialidases"/>
    <property type="match status" value="1"/>
</dbReference>
<evidence type="ECO:0000256" key="4">
    <source>
        <dbReference type="SAM" id="MobiDB-lite"/>
    </source>
</evidence>
<feature type="signal peptide" evidence="5">
    <location>
        <begin position="1"/>
        <end position="19"/>
    </location>
</feature>
<comment type="caution">
    <text evidence="7">The sequence shown here is derived from an EMBL/GenBank/DDBJ whole genome shotgun (WGS) entry which is preliminary data.</text>
</comment>
<dbReference type="InterPro" id="IPR011040">
    <property type="entry name" value="Sialidase"/>
</dbReference>
<feature type="compositionally biased region" description="Low complexity" evidence="4">
    <location>
        <begin position="395"/>
        <end position="407"/>
    </location>
</feature>
<dbReference type="InterPro" id="IPR036278">
    <property type="entry name" value="Sialidase_sf"/>
</dbReference>
<evidence type="ECO:0000313" key="7">
    <source>
        <dbReference type="EMBL" id="GLY72316.1"/>
    </source>
</evidence>
<dbReference type="AlphaFoldDB" id="A0A9W6RAI1"/>
<name>A0A9W6RAI1_9ACTN</name>
<sequence length="417" mass="44142">MAIAGVLAAAVAVPATSSAAVRHDAPSRTDIAVGSPPQTVYRIPDIAVTRRGTILLAYDRRNGSANDLPNDIDTMLVRSTDGGATWSTPRTLVDYPGPQGCGDSSVIVERRSGRILLFCNYSAGKVGFPTGQPGTNDTTDPNTLHLQVRHSDDDGLTWSAPTDLNPQVKDVSWHAYFASSGHGVQTSTGRLIQPINVLAADGLTHSADIYSDDAGATWHAGALIAANTDESKAIELPDGTIEQNSRPSVGGYRFISTSGDGGRTFGPVAAAPQLIDPHVNGDVIRVDPAAKGAHRDWLLFVNPASQLARENLTVRLSCDAGRTWPIAKLIHPGLSGYPTIAMVGKDRFGVFYENGDKSSYAKLTFTTYRLSDLGAHGRHTGSSTAARGTVRPCRSSKASRMSSSRLRPGWSSQATLA</sequence>
<dbReference type="PANTHER" id="PTHR10628:SF30">
    <property type="entry name" value="EXO-ALPHA-SIALIDASE"/>
    <property type="match status" value="1"/>
</dbReference>
<dbReference type="EMBL" id="BSTJ01000001">
    <property type="protein sequence ID" value="GLY72316.1"/>
    <property type="molecule type" value="Genomic_DNA"/>
</dbReference>
<evidence type="ECO:0000256" key="2">
    <source>
        <dbReference type="ARBA" id="ARBA00009348"/>
    </source>
</evidence>
<evidence type="ECO:0000256" key="3">
    <source>
        <dbReference type="ARBA" id="ARBA00012733"/>
    </source>
</evidence>
<evidence type="ECO:0000259" key="6">
    <source>
        <dbReference type="Pfam" id="PF13088"/>
    </source>
</evidence>
<dbReference type="Proteomes" id="UP001165135">
    <property type="component" value="Unassembled WGS sequence"/>
</dbReference>
<feature type="region of interest" description="Disordered" evidence="4">
    <location>
        <begin position="376"/>
        <end position="417"/>
    </location>
</feature>
<dbReference type="GO" id="GO:0004308">
    <property type="term" value="F:exo-alpha-sialidase activity"/>
    <property type="evidence" value="ECO:0007669"/>
    <property type="project" value="UniProtKB-EC"/>
</dbReference>
<dbReference type="GO" id="GO:0009313">
    <property type="term" value="P:oligosaccharide catabolic process"/>
    <property type="evidence" value="ECO:0007669"/>
    <property type="project" value="TreeGrafter"/>
</dbReference>
<dbReference type="EC" id="3.2.1.18" evidence="3"/>
<reference evidence="7" key="1">
    <citation type="submission" date="2023-03" db="EMBL/GenBank/DDBJ databases">
        <title>Actinoallomurus iriomotensis NBRC 103681.</title>
        <authorList>
            <person name="Ichikawa N."/>
            <person name="Sato H."/>
            <person name="Tonouchi N."/>
        </authorList>
    </citation>
    <scope>NUCLEOTIDE SEQUENCE</scope>
    <source>
        <strain evidence="7">NBRC 103681</strain>
    </source>
</reference>
<accession>A0A9W6RAI1</accession>
<dbReference type="GO" id="GO:0005737">
    <property type="term" value="C:cytoplasm"/>
    <property type="evidence" value="ECO:0007669"/>
    <property type="project" value="TreeGrafter"/>
</dbReference>
<comment type="similarity">
    <text evidence="2">Belongs to the glycosyl hydrolase 33 family.</text>
</comment>
<feature type="chain" id="PRO_5040980959" description="exo-alpha-sialidase" evidence="5">
    <location>
        <begin position="20"/>
        <end position="417"/>
    </location>
</feature>
<organism evidence="7 8">
    <name type="scientific">Actinoallomurus iriomotensis</name>
    <dbReference type="NCBI Taxonomy" id="478107"/>
    <lineage>
        <taxon>Bacteria</taxon>
        <taxon>Bacillati</taxon>
        <taxon>Actinomycetota</taxon>
        <taxon>Actinomycetes</taxon>
        <taxon>Streptosporangiales</taxon>
        <taxon>Thermomonosporaceae</taxon>
        <taxon>Actinoallomurus</taxon>
    </lineage>
</organism>
<evidence type="ECO:0000256" key="1">
    <source>
        <dbReference type="ARBA" id="ARBA00000427"/>
    </source>
</evidence>
<comment type="catalytic activity">
    <reaction evidence="1">
        <text>Hydrolysis of alpha-(2-&gt;3)-, alpha-(2-&gt;6)-, alpha-(2-&gt;8)- glycosidic linkages of terminal sialic acid residues in oligosaccharides, glycoproteins, glycolipids, colominic acid and synthetic substrates.</text>
        <dbReference type="EC" id="3.2.1.18"/>
    </reaction>
</comment>
<proteinExistence type="inferred from homology"/>
<dbReference type="InterPro" id="IPR026856">
    <property type="entry name" value="Sialidase_fam"/>
</dbReference>
<dbReference type="CDD" id="cd15482">
    <property type="entry name" value="Sialidase_non-viral"/>
    <property type="match status" value="1"/>
</dbReference>
<dbReference type="GO" id="GO:0006689">
    <property type="term" value="P:ganglioside catabolic process"/>
    <property type="evidence" value="ECO:0007669"/>
    <property type="project" value="TreeGrafter"/>
</dbReference>
<dbReference type="GO" id="GO:0016020">
    <property type="term" value="C:membrane"/>
    <property type="evidence" value="ECO:0007669"/>
    <property type="project" value="TreeGrafter"/>
</dbReference>
<dbReference type="Gene3D" id="2.120.10.10">
    <property type="match status" value="1"/>
</dbReference>
<protein>
    <recommendedName>
        <fullName evidence="3">exo-alpha-sialidase</fullName>
        <ecNumber evidence="3">3.2.1.18</ecNumber>
    </recommendedName>
</protein>
<feature type="domain" description="Sialidase" evidence="6">
    <location>
        <begin position="72"/>
        <end position="344"/>
    </location>
</feature>
<dbReference type="Pfam" id="PF13088">
    <property type="entry name" value="BNR_2"/>
    <property type="match status" value="1"/>
</dbReference>
<evidence type="ECO:0000313" key="8">
    <source>
        <dbReference type="Proteomes" id="UP001165135"/>
    </source>
</evidence>
<keyword evidence="5" id="KW-0732">Signal</keyword>
<dbReference type="PANTHER" id="PTHR10628">
    <property type="entry name" value="SIALIDASE"/>
    <property type="match status" value="1"/>
</dbReference>
<gene>
    <name evidence="7" type="ORF">Airi01_005830</name>
</gene>
<evidence type="ECO:0000256" key="5">
    <source>
        <dbReference type="SAM" id="SignalP"/>
    </source>
</evidence>